<dbReference type="EMBL" id="JBHSQN010000015">
    <property type="protein sequence ID" value="MFC6013872.1"/>
    <property type="molecule type" value="Genomic_DNA"/>
</dbReference>
<proteinExistence type="predicted"/>
<sequence length="274" mass="29833">MHIDITTDAARFSDDVEPFLRRDPLRHTVIATSVFNQIHGLFSGTRFVAVRADSGAVVGVAQSTASGHLYLGELPTGATAAVVDAFVARDLPLTDVEGEDSDAKALARHWSEPRRGSHRALYSTRLFRLGTLTPPVVAGRARLATAADLDICLEWGLAFEAEIGEPARFDETVVRRRIAARLWWLWEHDGVVTSLVARHKAVLGWARIGPVYTPPAQRGNGFASALTAAVAGTIRAEGADACLFTDLDNPTSNKIYAEIGFEPVRDFVRYRLDA</sequence>
<accession>A0ABW1JXR9</accession>
<name>A0ABW1JXR9_9NOCA</name>
<dbReference type="InterPro" id="IPR000182">
    <property type="entry name" value="GNAT_dom"/>
</dbReference>
<dbReference type="Pfam" id="PF08445">
    <property type="entry name" value="FR47"/>
    <property type="match status" value="1"/>
</dbReference>
<evidence type="ECO:0000313" key="3">
    <source>
        <dbReference type="Proteomes" id="UP001596223"/>
    </source>
</evidence>
<dbReference type="RefSeq" id="WP_378609024.1">
    <property type="nucleotide sequence ID" value="NZ_JBHSQN010000015.1"/>
</dbReference>
<evidence type="ECO:0000259" key="1">
    <source>
        <dbReference type="PROSITE" id="PS51186"/>
    </source>
</evidence>
<dbReference type="InterPro" id="IPR016181">
    <property type="entry name" value="Acyl_CoA_acyltransferase"/>
</dbReference>
<protein>
    <submittedName>
        <fullName evidence="2">GNAT family N-acetyltransferase</fullName>
    </submittedName>
</protein>
<comment type="caution">
    <text evidence="2">The sequence shown here is derived from an EMBL/GenBank/DDBJ whole genome shotgun (WGS) entry which is preliminary data.</text>
</comment>
<gene>
    <name evidence="2" type="ORF">ACFP3H_22690</name>
</gene>
<evidence type="ECO:0000313" key="2">
    <source>
        <dbReference type="EMBL" id="MFC6013872.1"/>
    </source>
</evidence>
<dbReference type="SUPFAM" id="SSF55729">
    <property type="entry name" value="Acyl-CoA N-acyltransferases (Nat)"/>
    <property type="match status" value="1"/>
</dbReference>
<keyword evidence="3" id="KW-1185">Reference proteome</keyword>
<dbReference type="Proteomes" id="UP001596223">
    <property type="component" value="Unassembled WGS sequence"/>
</dbReference>
<feature type="domain" description="N-acetyltransferase" evidence="1">
    <location>
        <begin position="139"/>
        <end position="274"/>
    </location>
</feature>
<organism evidence="2 3">
    <name type="scientific">Nocardia lasii</name>
    <dbReference type="NCBI Taxonomy" id="1616107"/>
    <lineage>
        <taxon>Bacteria</taxon>
        <taxon>Bacillati</taxon>
        <taxon>Actinomycetota</taxon>
        <taxon>Actinomycetes</taxon>
        <taxon>Mycobacteriales</taxon>
        <taxon>Nocardiaceae</taxon>
        <taxon>Nocardia</taxon>
    </lineage>
</organism>
<reference evidence="3" key="1">
    <citation type="journal article" date="2019" name="Int. J. Syst. Evol. Microbiol.">
        <title>The Global Catalogue of Microorganisms (GCM) 10K type strain sequencing project: providing services to taxonomists for standard genome sequencing and annotation.</title>
        <authorList>
            <consortium name="The Broad Institute Genomics Platform"/>
            <consortium name="The Broad Institute Genome Sequencing Center for Infectious Disease"/>
            <person name="Wu L."/>
            <person name="Ma J."/>
        </authorList>
    </citation>
    <scope>NUCLEOTIDE SEQUENCE [LARGE SCALE GENOMIC DNA]</scope>
    <source>
        <strain evidence="3">CCUG 36956</strain>
    </source>
</reference>
<dbReference type="Gene3D" id="3.40.630.30">
    <property type="match status" value="1"/>
</dbReference>
<dbReference type="InterPro" id="IPR013653">
    <property type="entry name" value="GCN5-like_dom"/>
</dbReference>
<dbReference type="PROSITE" id="PS51186">
    <property type="entry name" value="GNAT"/>
    <property type="match status" value="1"/>
</dbReference>